<dbReference type="EMBL" id="MUJZ01057069">
    <property type="protein sequence ID" value="OTF72265.1"/>
    <property type="molecule type" value="Genomic_DNA"/>
</dbReference>
<name>A0A1Y3AYQ8_EURMA</name>
<gene>
    <name evidence="2" type="ORF">BLA29_001855</name>
</gene>
<dbReference type="AlphaFoldDB" id="A0A1Y3AYQ8"/>
<sequence>MRTSNLVDHEDVDDFGTNQPDESIKENVLDESSQSFYQTPESKGAMLNRSTMAYEFRETPLRCLHQNGRLPYRETRSITTFNKRKSYSHRKSNHFVKPQLKDDEEEEESKPFNLSQLNQVLNDALTDAGEQINSKQQQQTITMESPSNHNDEEKPLADEQNIANDKIIEDLLSETEEEEEKDEAVDNFHEISADELEQTQLSTKVVDSVKLVDLEKSFKRQSYVVTSPVVRFVVDEEKDFEKANNSVVNLESDVMMQTPPPPALNDNEQRKLKIKNRKATPMFGILRKETRLSSLDKSKDRSQKYWKRFSRTLDKDDDGKILAVDAKPEKSIETNKKPSDNIIVGKENRKQPVNVRIEDCKITPPAKKSITTTTAKSFSMAAINRLSALPDRIKSERPSQRYVSMAEQTQRFLNSARQYQPKGLWKRNKLTKPRPPRLLTAIRSECRRRIEAEANRVAVSSSSSLETTDGAATKTTTAVKESKPIVKVPLIQQFKNKSTKRPLTKTRTPNFCTEYRSKMYQLKHRDDQ</sequence>
<feature type="non-terminal residue" evidence="2">
    <location>
        <position position="528"/>
    </location>
</feature>
<feature type="region of interest" description="Disordered" evidence="1">
    <location>
        <begin position="1"/>
        <end position="23"/>
    </location>
</feature>
<feature type="region of interest" description="Disordered" evidence="1">
    <location>
        <begin position="81"/>
        <end position="111"/>
    </location>
</feature>
<evidence type="ECO:0000313" key="2">
    <source>
        <dbReference type="EMBL" id="OTF72265.1"/>
    </source>
</evidence>
<accession>A0A1Y3AYQ8</accession>
<feature type="region of interest" description="Disordered" evidence="1">
    <location>
        <begin position="131"/>
        <end position="163"/>
    </location>
</feature>
<feature type="compositionally biased region" description="Polar residues" evidence="1">
    <location>
        <begin position="131"/>
        <end position="148"/>
    </location>
</feature>
<reference evidence="2 3" key="1">
    <citation type="submission" date="2017-03" db="EMBL/GenBank/DDBJ databases">
        <title>Genome Survey of Euroglyphus maynei.</title>
        <authorList>
            <person name="Arlian L.G."/>
            <person name="Morgan M.S."/>
            <person name="Rider S.D."/>
        </authorList>
    </citation>
    <scope>NUCLEOTIDE SEQUENCE [LARGE SCALE GENOMIC DNA]</scope>
    <source>
        <strain evidence="2">Arlian Lab</strain>
        <tissue evidence="2">Whole body</tissue>
    </source>
</reference>
<dbReference type="Proteomes" id="UP000194236">
    <property type="component" value="Unassembled WGS sequence"/>
</dbReference>
<evidence type="ECO:0000256" key="1">
    <source>
        <dbReference type="SAM" id="MobiDB-lite"/>
    </source>
</evidence>
<evidence type="ECO:0000313" key="3">
    <source>
        <dbReference type="Proteomes" id="UP000194236"/>
    </source>
</evidence>
<keyword evidence="3" id="KW-1185">Reference proteome</keyword>
<protein>
    <submittedName>
        <fullName evidence="2">Uncharacterized protein</fullName>
    </submittedName>
</protein>
<dbReference type="OrthoDB" id="6515214at2759"/>
<proteinExistence type="predicted"/>
<comment type="caution">
    <text evidence="2">The sequence shown here is derived from an EMBL/GenBank/DDBJ whole genome shotgun (WGS) entry which is preliminary data.</text>
</comment>
<feature type="compositionally biased region" description="Basic residues" evidence="1">
    <location>
        <begin position="82"/>
        <end position="94"/>
    </location>
</feature>
<organism evidence="2 3">
    <name type="scientific">Euroglyphus maynei</name>
    <name type="common">Mayne's house dust mite</name>
    <dbReference type="NCBI Taxonomy" id="6958"/>
    <lineage>
        <taxon>Eukaryota</taxon>
        <taxon>Metazoa</taxon>
        <taxon>Ecdysozoa</taxon>
        <taxon>Arthropoda</taxon>
        <taxon>Chelicerata</taxon>
        <taxon>Arachnida</taxon>
        <taxon>Acari</taxon>
        <taxon>Acariformes</taxon>
        <taxon>Sarcoptiformes</taxon>
        <taxon>Astigmata</taxon>
        <taxon>Psoroptidia</taxon>
        <taxon>Analgoidea</taxon>
        <taxon>Pyroglyphidae</taxon>
        <taxon>Pyroglyphinae</taxon>
        <taxon>Euroglyphus</taxon>
    </lineage>
</organism>